<evidence type="ECO:0000313" key="1">
    <source>
        <dbReference type="EMBL" id="CUK24680.1"/>
    </source>
</evidence>
<gene>
    <name evidence="1" type="ORF">TA5114_00466</name>
</gene>
<dbReference type="AlphaFoldDB" id="A0A0N7MB82"/>
<protein>
    <submittedName>
        <fullName evidence="1">Uncharacterized protein</fullName>
    </submittedName>
</protein>
<dbReference type="STRING" id="1715691.TA5113_00529"/>
<organism evidence="1 2">
    <name type="scientific">Cognatishimia activa</name>
    <dbReference type="NCBI Taxonomy" id="1715691"/>
    <lineage>
        <taxon>Bacteria</taxon>
        <taxon>Pseudomonadati</taxon>
        <taxon>Pseudomonadota</taxon>
        <taxon>Alphaproteobacteria</taxon>
        <taxon>Rhodobacterales</taxon>
        <taxon>Paracoccaceae</taxon>
        <taxon>Cognatishimia</taxon>
    </lineage>
</organism>
<reference evidence="2" key="1">
    <citation type="submission" date="2015-09" db="EMBL/GenBank/DDBJ databases">
        <authorList>
            <person name="Rodrigo-Torres Lidia"/>
            <person name="Arahal R.David."/>
        </authorList>
    </citation>
    <scope>NUCLEOTIDE SEQUENCE [LARGE SCALE GENOMIC DNA]</scope>
    <source>
        <strain evidence="2">CECT 5114</strain>
    </source>
</reference>
<name>A0A0N7MB82_9RHOB</name>
<accession>A0A0N7MB82</accession>
<keyword evidence="2" id="KW-1185">Reference proteome</keyword>
<dbReference type="Proteomes" id="UP000051184">
    <property type="component" value="Unassembled WGS sequence"/>
</dbReference>
<evidence type="ECO:0000313" key="2">
    <source>
        <dbReference type="Proteomes" id="UP000051184"/>
    </source>
</evidence>
<sequence>MSKVTVMFDLDENTFQALKWAARQEHAALGDLVRIALNKDLVGRQMATNAISDPE</sequence>
<proteinExistence type="predicted"/>
<dbReference type="EMBL" id="CYUE01000002">
    <property type="protein sequence ID" value="CUK24680.1"/>
    <property type="molecule type" value="Genomic_DNA"/>
</dbReference>